<proteinExistence type="predicted"/>
<feature type="transmembrane region" description="Helical" evidence="1">
    <location>
        <begin position="32"/>
        <end position="49"/>
    </location>
</feature>
<keyword evidence="1" id="KW-0812">Transmembrane</keyword>
<dbReference type="PANTHER" id="PTHR35804:SF1">
    <property type="entry name" value="LYSINE EXPORTER LYSO"/>
    <property type="match status" value="1"/>
</dbReference>
<reference evidence="2" key="2">
    <citation type="submission" date="2021-04" db="EMBL/GenBank/DDBJ databases">
        <authorList>
            <person name="Gilroy R."/>
        </authorList>
    </citation>
    <scope>NUCLEOTIDE SEQUENCE</scope>
    <source>
        <strain evidence="2">ChiGjej6B6-14162</strain>
    </source>
</reference>
<sequence length="208" mass="22505">MTGSLIIVGFFFLGCLLGWSGLMPAFLQNEDLTMYVLYLLMFQVGLSIGSDKQLKGILTNIRPKLLLIPLATITGTLLFSALISLFLSRWSVTDCLAVGSGFAYYSLSTILITQLKEPTLGAQMAAELGTIALMSNIFREIFTLLGAPLFVRVFGRFAPICAGGATTMDTTLPIITATCGKDLVFVSIFHGILVDFSVPFLVSFFCSI</sequence>
<name>A0A9D2BFU8_9BACT</name>
<feature type="transmembrane region" description="Helical" evidence="1">
    <location>
        <begin position="65"/>
        <end position="87"/>
    </location>
</feature>
<dbReference type="Pfam" id="PF03956">
    <property type="entry name" value="Lys_export"/>
    <property type="match status" value="1"/>
</dbReference>
<protein>
    <submittedName>
        <fullName evidence="2">Lysine exporter LysO family protein</fullName>
    </submittedName>
</protein>
<comment type="caution">
    <text evidence="2">The sequence shown here is derived from an EMBL/GenBank/DDBJ whole genome shotgun (WGS) entry which is preliminary data.</text>
</comment>
<evidence type="ECO:0000313" key="3">
    <source>
        <dbReference type="Proteomes" id="UP000886740"/>
    </source>
</evidence>
<dbReference type="EMBL" id="DXEL01000015">
    <property type="protein sequence ID" value="HIX73724.1"/>
    <property type="molecule type" value="Genomic_DNA"/>
</dbReference>
<organism evidence="2 3">
    <name type="scientific">Candidatus Parabacteroides intestinipullorum</name>
    <dbReference type="NCBI Taxonomy" id="2838723"/>
    <lineage>
        <taxon>Bacteria</taxon>
        <taxon>Pseudomonadati</taxon>
        <taxon>Bacteroidota</taxon>
        <taxon>Bacteroidia</taxon>
        <taxon>Bacteroidales</taxon>
        <taxon>Tannerellaceae</taxon>
        <taxon>Parabacteroides</taxon>
    </lineage>
</organism>
<dbReference type="Proteomes" id="UP000886740">
    <property type="component" value="Unassembled WGS sequence"/>
</dbReference>
<dbReference type="GO" id="GO:0005886">
    <property type="term" value="C:plasma membrane"/>
    <property type="evidence" value="ECO:0007669"/>
    <property type="project" value="TreeGrafter"/>
</dbReference>
<accession>A0A9D2BFU8</accession>
<keyword evidence="1" id="KW-0472">Membrane</keyword>
<feature type="transmembrane region" description="Helical" evidence="1">
    <location>
        <begin position="5"/>
        <end position="26"/>
    </location>
</feature>
<keyword evidence="1" id="KW-1133">Transmembrane helix</keyword>
<evidence type="ECO:0000313" key="2">
    <source>
        <dbReference type="EMBL" id="HIX73724.1"/>
    </source>
</evidence>
<reference evidence="2" key="1">
    <citation type="journal article" date="2021" name="PeerJ">
        <title>Extensive microbial diversity within the chicken gut microbiome revealed by metagenomics and culture.</title>
        <authorList>
            <person name="Gilroy R."/>
            <person name="Ravi A."/>
            <person name="Getino M."/>
            <person name="Pursley I."/>
            <person name="Horton D.L."/>
            <person name="Alikhan N.F."/>
            <person name="Baker D."/>
            <person name="Gharbi K."/>
            <person name="Hall N."/>
            <person name="Watson M."/>
            <person name="Adriaenssens E.M."/>
            <person name="Foster-Nyarko E."/>
            <person name="Jarju S."/>
            <person name="Secka A."/>
            <person name="Antonio M."/>
            <person name="Oren A."/>
            <person name="Chaudhuri R.R."/>
            <person name="La Ragione R."/>
            <person name="Hildebrand F."/>
            <person name="Pallen M.J."/>
        </authorList>
    </citation>
    <scope>NUCLEOTIDE SEQUENCE</scope>
    <source>
        <strain evidence="2">ChiGjej6B6-14162</strain>
    </source>
</reference>
<dbReference type="GO" id="GO:0015661">
    <property type="term" value="F:L-lysine efflux transmembrane transporter activity"/>
    <property type="evidence" value="ECO:0007669"/>
    <property type="project" value="InterPro"/>
</dbReference>
<gene>
    <name evidence="2" type="ORF">H9977_01530</name>
</gene>
<dbReference type="InterPro" id="IPR005642">
    <property type="entry name" value="LysO"/>
</dbReference>
<dbReference type="PANTHER" id="PTHR35804">
    <property type="entry name" value="LYSINE EXPORTER LYSO"/>
    <property type="match status" value="1"/>
</dbReference>
<evidence type="ECO:0000256" key="1">
    <source>
        <dbReference type="SAM" id="Phobius"/>
    </source>
</evidence>
<dbReference type="AlphaFoldDB" id="A0A9D2BFU8"/>